<evidence type="ECO:0000256" key="1">
    <source>
        <dbReference type="SAM" id="Coils"/>
    </source>
</evidence>
<accession>A0A6J5NN49</accession>
<evidence type="ECO:0000313" key="3">
    <source>
        <dbReference type="EMBL" id="CAB4160839.1"/>
    </source>
</evidence>
<reference evidence="3" key="1">
    <citation type="submission" date="2020-04" db="EMBL/GenBank/DDBJ databases">
        <authorList>
            <person name="Chiriac C."/>
            <person name="Salcher M."/>
            <person name="Ghai R."/>
            <person name="Kavagutti S V."/>
        </authorList>
    </citation>
    <scope>NUCLEOTIDE SEQUENCE</scope>
</reference>
<feature type="coiled-coil region" evidence="1">
    <location>
        <begin position="24"/>
        <end position="58"/>
    </location>
</feature>
<dbReference type="EMBL" id="LR796471">
    <property type="protein sequence ID" value="CAB4146468.1"/>
    <property type="molecule type" value="Genomic_DNA"/>
</dbReference>
<sequence length="62" mass="6976">MINLQTLPANEAERLAYAEGFTDAAALFARIADLEAEAVKYQDELNRMHDHIQSLEDKLGSR</sequence>
<name>A0A6J5NN49_9CAUD</name>
<dbReference type="EMBL" id="LR796707">
    <property type="protein sequence ID" value="CAB4160839.1"/>
    <property type="molecule type" value="Genomic_DNA"/>
</dbReference>
<organism evidence="3">
    <name type="scientific">uncultured Caudovirales phage</name>
    <dbReference type="NCBI Taxonomy" id="2100421"/>
    <lineage>
        <taxon>Viruses</taxon>
        <taxon>Duplodnaviria</taxon>
        <taxon>Heunggongvirae</taxon>
        <taxon>Uroviricota</taxon>
        <taxon>Caudoviricetes</taxon>
        <taxon>Peduoviridae</taxon>
        <taxon>Maltschvirus</taxon>
        <taxon>Maltschvirus maltsch</taxon>
    </lineage>
</organism>
<proteinExistence type="predicted"/>
<protein>
    <submittedName>
        <fullName evidence="3">Uncharacterized protein</fullName>
    </submittedName>
</protein>
<gene>
    <name evidence="2" type="ORF">UFOVP503_22</name>
    <name evidence="3" type="ORF">UFOVP763_16</name>
</gene>
<evidence type="ECO:0000313" key="2">
    <source>
        <dbReference type="EMBL" id="CAB4146468.1"/>
    </source>
</evidence>
<keyword evidence="1" id="KW-0175">Coiled coil</keyword>